<dbReference type="Proteomes" id="UP000001554">
    <property type="component" value="Chromosome 3"/>
</dbReference>
<dbReference type="KEGG" id="bfo:118412542"/>
<proteinExistence type="predicted"/>
<dbReference type="GO" id="GO:0008270">
    <property type="term" value="F:zinc ion binding"/>
    <property type="evidence" value="ECO:0007669"/>
    <property type="project" value="UniProtKB-KW"/>
</dbReference>
<evidence type="ECO:0000256" key="2">
    <source>
        <dbReference type="ARBA" id="ARBA00022771"/>
    </source>
</evidence>
<feature type="region of interest" description="Disordered" evidence="5">
    <location>
        <begin position="1065"/>
        <end position="1270"/>
    </location>
</feature>
<dbReference type="GeneID" id="118412542"/>
<evidence type="ECO:0000256" key="1">
    <source>
        <dbReference type="ARBA" id="ARBA00022723"/>
    </source>
</evidence>
<feature type="compositionally biased region" description="Low complexity" evidence="5">
    <location>
        <begin position="1182"/>
        <end position="1198"/>
    </location>
</feature>
<dbReference type="GO" id="GO:0031462">
    <property type="term" value="C:Cul2-RING ubiquitin ligase complex"/>
    <property type="evidence" value="ECO:0000318"/>
    <property type="project" value="GO_Central"/>
</dbReference>
<evidence type="ECO:0000256" key="4">
    <source>
        <dbReference type="PROSITE-ProRule" id="PRU00325"/>
    </source>
</evidence>
<evidence type="ECO:0000313" key="9">
    <source>
        <dbReference type="RefSeq" id="XP_035671349.1"/>
    </source>
</evidence>
<feature type="compositionally biased region" description="Polar residues" evidence="5">
    <location>
        <begin position="751"/>
        <end position="762"/>
    </location>
</feature>
<reference evidence="7" key="1">
    <citation type="journal article" date="2020" name="Nat. Ecol. Evol.">
        <title>Deeply conserved synteny resolves early events in vertebrate evolution.</title>
        <authorList>
            <person name="Simakov O."/>
            <person name="Marletaz F."/>
            <person name="Yue J.X."/>
            <person name="O'Connell B."/>
            <person name="Jenkins J."/>
            <person name="Brandt A."/>
            <person name="Calef R."/>
            <person name="Tung C.H."/>
            <person name="Huang T.K."/>
            <person name="Schmutz J."/>
            <person name="Satoh N."/>
            <person name="Yu J.K."/>
            <person name="Putnam N.H."/>
            <person name="Green R.E."/>
            <person name="Rokhsar D.S."/>
        </authorList>
    </citation>
    <scope>NUCLEOTIDE SEQUENCE [LARGE SCALE GENOMIC DNA]</scope>
    <source>
        <strain evidence="7">S238N-H82</strain>
    </source>
</reference>
<dbReference type="Pfam" id="PF25572">
    <property type="entry name" value="TPR_ZSWIM8"/>
    <property type="match status" value="1"/>
</dbReference>
<feature type="compositionally biased region" description="Low complexity" evidence="5">
    <location>
        <begin position="733"/>
        <end position="743"/>
    </location>
</feature>
<feature type="region of interest" description="Disordered" evidence="5">
    <location>
        <begin position="1499"/>
        <end position="1530"/>
    </location>
</feature>
<dbReference type="OMA" id="HNLSYPP"/>
<keyword evidence="2 4" id="KW-0863">Zinc-finger</keyword>
<feature type="compositionally biased region" description="Polar residues" evidence="5">
    <location>
        <begin position="1499"/>
        <end position="1517"/>
    </location>
</feature>
<keyword evidence="1" id="KW-0479">Metal-binding</keyword>
<evidence type="ECO:0000313" key="7">
    <source>
        <dbReference type="Proteomes" id="UP000001554"/>
    </source>
</evidence>
<evidence type="ECO:0000256" key="3">
    <source>
        <dbReference type="ARBA" id="ARBA00022833"/>
    </source>
</evidence>
<feature type="region of interest" description="Disordered" evidence="5">
    <location>
        <begin position="626"/>
        <end position="768"/>
    </location>
</feature>
<keyword evidence="7" id="KW-1185">Reference proteome</keyword>
<feature type="compositionally biased region" description="Acidic residues" evidence="5">
    <location>
        <begin position="583"/>
        <end position="595"/>
    </location>
</feature>
<feature type="region of interest" description="Disordered" evidence="5">
    <location>
        <begin position="1689"/>
        <end position="1711"/>
    </location>
</feature>
<feature type="compositionally biased region" description="Low complexity" evidence="5">
    <location>
        <begin position="1083"/>
        <end position="1122"/>
    </location>
</feature>
<dbReference type="OrthoDB" id="10013584at2759"/>
<evidence type="ECO:0000313" key="8">
    <source>
        <dbReference type="RefSeq" id="XP_035671348.1"/>
    </source>
</evidence>
<dbReference type="PANTHER" id="PTHR22619">
    <property type="entry name" value="ZINC FINGER SWIM DOMAIN CONTAINING PROTEIN 4, 5, 6"/>
    <property type="match status" value="1"/>
</dbReference>
<accession>A0A9J7KX32</accession>
<dbReference type="InterPro" id="IPR057945">
    <property type="entry name" value="TPR_ZSWIM8"/>
</dbReference>
<dbReference type="InterPro" id="IPR007527">
    <property type="entry name" value="Znf_SWIM"/>
</dbReference>
<gene>
    <name evidence="8 9" type="primary">LOC118412542</name>
</gene>
<dbReference type="Pfam" id="PF21055">
    <property type="entry name" value="ZSWIM4-8_C"/>
    <property type="match status" value="1"/>
</dbReference>
<sequence length="1901" mass="207093">MDFMFAGGEWDEGERFSFEDSDRFEEDSLCSWISEPESLCNNWRGWKRQNGNQGSLSAQEGPVVPLVELSARQVAQHIPFEVVERVYPPVPEQLQLRIAFWSFPENEEDIRLYSCLANGSADEFQKGEHLLKARAVKEALQIGFHLSATVVPPQGLPQPKGSFNVAVVFDRRRITACSCTCNSTAKWCAHVVSLCLFRIHNAGAVCLRAPVSESLSRLHRDQLQKFAQYLISELPQQILPTAQRLLDELLSSQETAINTVCGAPDPTAGPSANDLPTWFLDEQTLHENIKKMLIRFCGPAPIVFSDVNSLYLSTTAPPAAAEWSNLLRPLRGREPEGMWNLLSIVREMFRRRDSNAIPLLEILTEECIGCDQIVIWWFNTRTTEAHGSTHSNRATSNNSSANISQHGAAGLCDELVVLWRLAVLNPALKAFDRWEMEHQLKQWHVFVVDKARKSRGGNNAITPFDIEVFPGFKPAIEACQVGWEDFPLENVPHLDVTLRDREKRSIGIPNEDMGVFLSMSAQLAECAFRQGVAMSAQVGTQTVSVQKDSHRAQEEKRQERRVSADEAVDEGVPTLDTSFSELQDGDNSLDLEESDLPPQDESSASKSGTTEVEGAVAATVSATVKSQESISGADLNGTEASSALAPSHSEAVDSSSDFDHVPSSGVNRTPHLPPADSSCISDETDSSSDLQPADSARTSKSKLQAKLTKSPDKSPQRTVRRKPKQKPLKSDSDLSNNASSSPSDEVDSDWMNDSNIHGNNVVGSAREQGIGPDEYQMYYYDTSALTPRKPKPPKEQGDNYFAGLKVIDDPLEILYCQAEALHAHGYTREACQLAKELAMQMLASPPIPSGHSTTSCRSRHCPSGMTCTFASTTLAKAAFLCSVLLEQADCHTLAFQVGLFGLEMPRLPACSKTLEVKLANQESELVGLLKKIPLGPVEMDMVRERAENLRSGKSHHRGEAVLPLMLASFIFDALCLPNNCNGSSRPNIQVKDRQPNDELLGFEAAVTALGLKANVSEAEHALLCEGTRRQRGELALAMLLHYKDDQTKLRKILNKLLDKNSNQQCKTASCYPSGAANQSPAHRSGSQSGSRSPSQSGSRPPSQPGTGSRPSSQPGSRPPSQSAALEPDIPKKKEVSSASPKPLPESQQAAVREQRTTSPKQPGAGAVQTNGVQGVTAEPLEGTTAAAVGPAATPPSGAFRTAALPGRETSTPETTELSDTSPTLGHHSLGGWGKHASPGSDSGSTSGKSSDSVASSSSGDRGVGARPKMPPIEMYVLPSIAIRRGKKGRHETAVPTIPNHPSEASAHYMFELAKTVLTKAGGNSSTSLFTQPSASSGQQGPHRALHMCAFEIGLYALGLHNCVSPNWLSRTYSSHVSWITGQAMEIGSAAISLLVEQWEGHLTPPEVASLADRASRARDHNMVQAAAQLALSVLPHAHALNPNEIQRALVQCKEMNFEMLEKGCLAVERAAKGGGVPAEVLFEVARQWFWLYEKSLNTGSNRNNPQNPSVEQASSDTEASRTPPDVPAPTVEIIPYSTVQANGVVAPLEPHPYPFHPPPPPNHIHPYPQIYEYIPHHAVPPTCATSSPLNPTSLNPQPHPIPQTQIYDPAHPMPPHPGYYQYTFPRFPMVTYSTGTMAPTSINTMPATTRPSYRSTLPPQSLPIYTTHHIHTRPPAVITYTVPPLVAAQPPQPLATPPPPSSTSPPVALQPLPPPNAQGTYYLHSAYRVGMLAMEMLARRAHDDRPNTKFARNPPYGDSVKWLLGLAMKLGQTYLQQFCVSAVNGIFNPFVLQDIAIEAAHFMSRTNHSQVANNLRSPILSPIVQKCLQMYRQCLHQKLFHITPTDYDEFVGIVRTARGAFCMTPGGMVQFNELLQSLRRSKSCKRELWQRIVAGLAAGNM</sequence>
<protein>
    <submittedName>
        <fullName evidence="8 9">Zinc finger SWIM domain-containing protein 8-like isoform X1</fullName>
    </submittedName>
</protein>
<dbReference type="PANTHER" id="PTHR22619:SF1">
    <property type="entry name" value="ZINC FINGER SWIM DOMAIN-CONTAINING PROTEIN 8"/>
    <property type="match status" value="1"/>
</dbReference>
<name>A0A9J7KX32_BRAFL</name>
<feature type="compositionally biased region" description="Basic and acidic residues" evidence="5">
    <location>
        <begin position="547"/>
        <end position="564"/>
    </location>
</feature>
<organism evidence="7 8">
    <name type="scientific">Branchiostoma floridae</name>
    <name type="common">Florida lancelet</name>
    <name type="synonym">Amphioxus</name>
    <dbReference type="NCBI Taxonomy" id="7739"/>
    <lineage>
        <taxon>Eukaryota</taxon>
        <taxon>Metazoa</taxon>
        <taxon>Chordata</taxon>
        <taxon>Cephalochordata</taxon>
        <taxon>Leptocardii</taxon>
        <taxon>Amphioxiformes</taxon>
        <taxon>Branchiostomatidae</taxon>
        <taxon>Branchiostoma</taxon>
    </lineage>
</organism>
<dbReference type="RefSeq" id="XP_035671348.1">
    <property type="nucleotide sequence ID" value="XM_035815455.1"/>
</dbReference>
<feature type="compositionally biased region" description="Pro residues" evidence="5">
    <location>
        <begin position="1690"/>
        <end position="1703"/>
    </location>
</feature>
<feature type="compositionally biased region" description="Low complexity" evidence="5">
    <location>
        <begin position="1236"/>
        <end position="1260"/>
    </location>
</feature>
<dbReference type="PROSITE" id="PS50966">
    <property type="entry name" value="ZF_SWIM"/>
    <property type="match status" value="1"/>
</dbReference>
<evidence type="ECO:0000259" key="6">
    <source>
        <dbReference type="PROSITE" id="PS50966"/>
    </source>
</evidence>
<feature type="region of interest" description="Disordered" evidence="5">
    <location>
        <begin position="544"/>
        <end position="614"/>
    </location>
</feature>
<dbReference type="InterPro" id="IPR048370">
    <property type="entry name" value="ZSWIM4-8_C"/>
</dbReference>
<dbReference type="RefSeq" id="XP_035671349.1">
    <property type="nucleotide sequence ID" value="XM_035815456.1"/>
</dbReference>
<keyword evidence="3" id="KW-0862">Zinc</keyword>
<feature type="domain" description="SWIM-type" evidence="6">
    <location>
        <begin position="163"/>
        <end position="199"/>
    </location>
</feature>
<feature type="compositionally biased region" description="Polar residues" evidence="5">
    <location>
        <begin position="1208"/>
        <end position="1223"/>
    </location>
</feature>
<evidence type="ECO:0000256" key="5">
    <source>
        <dbReference type="SAM" id="MobiDB-lite"/>
    </source>
</evidence>
<reference evidence="8 9" key="2">
    <citation type="submission" date="2025-04" db="UniProtKB">
        <authorList>
            <consortium name="RefSeq"/>
        </authorList>
    </citation>
    <scope>IDENTIFICATION</scope>
    <source>
        <strain evidence="8 9">S238N-H82</strain>
        <tissue evidence="8 9">Testes</tissue>
    </source>
</reference>
<feature type="compositionally biased region" description="Basic residues" evidence="5">
    <location>
        <begin position="718"/>
        <end position="727"/>
    </location>
</feature>